<dbReference type="InterPro" id="IPR003959">
    <property type="entry name" value="ATPase_AAA_core"/>
</dbReference>
<proteinExistence type="predicted"/>
<feature type="domain" description="AAA+ ATPase" evidence="4">
    <location>
        <begin position="208"/>
        <end position="341"/>
    </location>
</feature>
<gene>
    <name evidence="5" type="ORF">O4U47_14140</name>
</gene>
<dbReference type="InterPro" id="IPR050168">
    <property type="entry name" value="AAA_ATPase_domain"/>
</dbReference>
<evidence type="ECO:0000259" key="4">
    <source>
        <dbReference type="SMART" id="SM00382"/>
    </source>
</evidence>
<reference evidence="5" key="1">
    <citation type="submission" date="2023-01" db="EMBL/GenBank/DDBJ databases">
        <title>Draft genome sequence of Nocardiopsis sp. LSu2-4 isolated from halophytes.</title>
        <authorList>
            <person name="Duangmal K."/>
            <person name="Chantavorakit T."/>
        </authorList>
    </citation>
    <scope>NUCLEOTIDE SEQUENCE</scope>
    <source>
        <strain evidence="5">LSu2-4</strain>
    </source>
</reference>
<feature type="compositionally biased region" description="Low complexity" evidence="3">
    <location>
        <begin position="138"/>
        <end position="159"/>
    </location>
</feature>
<accession>A0ABT4TMN5</accession>
<dbReference type="Pfam" id="PF00004">
    <property type="entry name" value="AAA"/>
    <property type="match status" value="1"/>
</dbReference>
<dbReference type="Gene3D" id="1.25.40.10">
    <property type="entry name" value="Tetratricopeptide repeat domain"/>
    <property type="match status" value="1"/>
</dbReference>
<evidence type="ECO:0000256" key="3">
    <source>
        <dbReference type="SAM" id="MobiDB-lite"/>
    </source>
</evidence>
<dbReference type="RefSeq" id="WP_270678306.1">
    <property type="nucleotide sequence ID" value="NZ_JAQFWP010000023.1"/>
</dbReference>
<dbReference type="PANTHER" id="PTHR23077:SF171">
    <property type="entry name" value="NUCLEAR VALOSIN-CONTAINING PROTEIN-LIKE"/>
    <property type="match status" value="1"/>
</dbReference>
<dbReference type="InterPro" id="IPR003593">
    <property type="entry name" value="AAA+_ATPase"/>
</dbReference>
<dbReference type="Gene3D" id="1.10.8.60">
    <property type="match status" value="1"/>
</dbReference>
<dbReference type="Gene3D" id="3.40.50.300">
    <property type="entry name" value="P-loop containing nucleotide triphosphate hydrolases"/>
    <property type="match status" value="1"/>
</dbReference>
<dbReference type="GO" id="GO:0005524">
    <property type="term" value="F:ATP binding"/>
    <property type="evidence" value="ECO:0007669"/>
    <property type="project" value="UniProtKB-KW"/>
</dbReference>
<feature type="compositionally biased region" description="Low complexity" evidence="3">
    <location>
        <begin position="79"/>
        <end position="93"/>
    </location>
</feature>
<sequence>MESSREQLIASITAVVERSPADPVLRLHLAELLLDGGDGAAAIPHIATALQQDPASEKAKELMSKALGTPAAPAPQPAQPAQSAQPPQGAAPESAPPGMPQDGPPADYRPEPAGGNGFGFSEGGGTATLTPEEGARGGDATPPGAALPPLTGDPGLPDPLADDDFPTERENTTLADVAGMEKVKERINAAFLMPMRNEELRKAFSKSLRGGLLLYGPPGCGKTYIARAIAGEMGARFLYVSVADILDGKSSRNVQALFRQARQYSPCVVFMDELDAMGGRRGNMAAWLRPVVTQLLTELDSVEEDNEGVFFLAATNHPWDIDSALKRPGRLDRMLFVPPPDEKARAAIVGMELKDRPSAGIDAAKIAKHTDGFSGADITYLVESAAERALLESARTGAVRPIGMDDFRAALGELRPSTGPWMETARNMVEFGSADGAYDELADFIRRHRSWR</sequence>
<dbReference type="InterPro" id="IPR041569">
    <property type="entry name" value="AAA_lid_3"/>
</dbReference>
<dbReference type="SUPFAM" id="SSF52540">
    <property type="entry name" value="P-loop containing nucleoside triphosphate hydrolases"/>
    <property type="match status" value="1"/>
</dbReference>
<evidence type="ECO:0000313" key="6">
    <source>
        <dbReference type="Proteomes" id="UP001165685"/>
    </source>
</evidence>
<feature type="compositionally biased region" description="Gly residues" evidence="3">
    <location>
        <begin position="114"/>
        <end position="126"/>
    </location>
</feature>
<dbReference type="Proteomes" id="UP001165685">
    <property type="component" value="Unassembled WGS sequence"/>
</dbReference>
<dbReference type="SMART" id="SM00382">
    <property type="entry name" value="AAA"/>
    <property type="match status" value="1"/>
</dbReference>
<feature type="compositionally biased region" description="Pro residues" evidence="3">
    <location>
        <begin position="94"/>
        <end position="103"/>
    </location>
</feature>
<evidence type="ECO:0000256" key="1">
    <source>
        <dbReference type="ARBA" id="ARBA00022741"/>
    </source>
</evidence>
<keyword evidence="2 5" id="KW-0067">ATP-binding</keyword>
<keyword evidence="1" id="KW-0547">Nucleotide-binding</keyword>
<organism evidence="5 6">
    <name type="scientific">Nocardiopsis suaedae</name>
    <dbReference type="NCBI Taxonomy" id="3018444"/>
    <lineage>
        <taxon>Bacteria</taxon>
        <taxon>Bacillati</taxon>
        <taxon>Actinomycetota</taxon>
        <taxon>Actinomycetes</taxon>
        <taxon>Streptosporangiales</taxon>
        <taxon>Nocardiopsidaceae</taxon>
        <taxon>Nocardiopsis</taxon>
    </lineage>
</organism>
<evidence type="ECO:0000256" key="2">
    <source>
        <dbReference type="ARBA" id="ARBA00022840"/>
    </source>
</evidence>
<feature type="region of interest" description="Disordered" evidence="3">
    <location>
        <begin position="68"/>
        <end position="167"/>
    </location>
</feature>
<evidence type="ECO:0000313" key="5">
    <source>
        <dbReference type="EMBL" id="MDA2805655.1"/>
    </source>
</evidence>
<keyword evidence="6" id="KW-1185">Reference proteome</keyword>
<dbReference type="Pfam" id="PF17862">
    <property type="entry name" value="AAA_lid_3"/>
    <property type="match status" value="1"/>
</dbReference>
<comment type="caution">
    <text evidence="5">The sequence shown here is derived from an EMBL/GenBank/DDBJ whole genome shotgun (WGS) entry which is preliminary data.</text>
</comment>
<dbReference type="InterPro" id="IPR027417">
    <property type="entry name" value="P-loop_NTPase"/>
</dbReference>
<protein>
    <submittedName>
        <fullName evidence="5">ATP-binding protein</fullName>
    </submittedName>
</protein>
<dbReference type="EMBL" id="JAQFWP010000023">
    <property type="protein sequence ID" value="MDA2805655.1"/>
    <property type="molecule type" value="Genomic_DNA"/>
</dbReference>
<dbReference type="InterPro" id="IPR011990">
    <property type="entry name" value="TPR-like_helical_dom_sf"/>
</dbReference>
<dbReference type="PANTHER" id="PTHR23077">
    <property type="entry name" value="AAA-FAMILY ATPASE"/>
    <property type="match status" value="1"/>
</dbReference>
<name>A0ABT4TMN5_9ACTN</name>